<dbReference type="EMBL" id="JYDW01001242">
    <property type="protein sequence ID" value="KRZ47167.1"/>
    <property type="molecule type" value="Genomic_DNA"/>
</dbReference>
<protein>
    <submittedName>
        <fullName evidence="1">Uncharacterized protein</fullName>
    </submittedName>
</protein>
<name>A0A0V1KIR2_9BILA</name>
<proteinExistence type="predicted"/>
<sequence>MSNLAPRCWDSCLEWSGLRLFRNYKKILPDQVRCQVLPLWNATPQISGYTSHPCTSTYSE</sequence>
<organism evidence="1 2">
    <name type="scientific">Trichinella nativa</name>
    <dbReference type="NCBI Taxonomy" id="6335"/>
    <lineage>
        <taxon>Eukaryota</taxon>
        <taxon>Metazoa</taxon>
        <taxon>Ecdysozoa</taxon>
        <taxon>Nematoda</taxon>
        <taxon>Enoplea</taxon>
        <taxon>Dorylaimia</taxon>
        <taxon>Trichinellida</taxon>
        <taxon>Trichinellidae</taxon>
        <taxon>Trichinella</taxon>
    </lineage>
</organism>
<keyword evidence="2" id="KW-1185">Reference proteome</keyword>
<evidence type="ECO:0000313" key="2">
    <source>
        <dbReference type="Proteomes" id="UP000054721"/>
    </source>
</evidence>
<evidence type="ECO:0000313" key="1">
    <source>
        <dbReference type="EMBL" id="KRZ47167.1"/>
    </source>
</evidence>
<reference evidence="1 2" key="1">
    <citation type="submission" date="2015-05" db="EMBL/GenBank/DDBJ databases">
        <title>Evolution of Trichinella species and genotypes.</title>
        <authorList>
            <person name="Korhonen P.K."/>
            <person name="Edoardo P."/>
            <person name="Giuseppe L.R."/>
            <person name="Gasser R.B."/>
        </authorList>
    </citation>
    <scope>NUCLEOTIDE SEQUENCE [LARGE SCALE GENOMIC DNA]</scope>
    <source>
        <strain evidence="1">ISS10</strain>
    </source>
</reference>
<accession>A0A0V1KIR2</accession>
<gene>
    <name evidence="1" type="ORF">T02_13824</name>
</gene>
<comment type="caution">
    <text evidence="1">The sequence shown here is derived from an EMBL/GenBank/DDBJ whole genome shotgun (WGS) entry which is preliminary data.</text>
</comment>
<dbReference type="Proteomes" id="UP000054721">
    <property type="component" value="Unassembled WGS sequence"/>
</dbReference>
<dbReference type="AlphaFoldDB" id="A0A0V1KIR2"/>